<comment type="caution">
    <text evidence="3">The sequence shown here is derived from an EMBL/GenBank/DDBJ whole genome shotgun (WGS) entry which is preliminary data.</text>
</comment>
<dbReference type="SMART" id="SM00060">
    <property type="entry name" value="FN3"/>
    <property type="match status" value="2"/>
</dbReference>
<dbReference type="InterPro" id="IPR036116">
    <property type="entry name" value="FN3_sf"/>
</dbReference>
<dbReference type="EMBL" id="CASHTH010004317">
    <property type="protein sequence ID" value="CAI8056048.1"/>
    <property type="molecule type" value="Genomic_DNA"/>
</dbReference>
<dbReference type="AlphaFoldDB" id="A0AA35XEQ9"/>
<gene>
    <name evidence="3" type="ORF">GBAR_LOCUS30533</name>
</gene>
<sequence length="217" mass="23543">IILFHSRSLLSQHPSDCLTYGGPLTDYTVSYRISSEVRGQALHQHYVTNCFNLQSTFVERRVGSNKTTLTLASLRSQTTYVVLVSAHTAEGAGPTSDPAETTTYGCSTPAQPTGLTAQPVNSTAALVNWTTPTDPDDLYIVTWCHGDRETRNKVLMGRESYTYVVDLEEVGECVVTVQANNQCGTGKPANITVSPFLIGKHSEPSITSSLLVVKLCE</sequence>
<organism evidence="3 4">
    <name type="scientific">Geodia barretti</name>
    <name type="common">Barrett's horny sponge</name>
    <dbReference type="NCBI Taxonomy" id="519541"/>
    <lineage>
        <taxon>Eukaryota</taxon>
        <taxon>Metazoa</taxon>
        <taxon>Porifera</taxon>
        <taxon>Demospongiae</taxon>
        <taxon>Heteroscleromorpha</taxon>
        <taxon>Tetractinellida</taxon>
        <taxon>Astrophorina</taxon>
        <taxon>Geodiidae</taxon>
        <taxon>Geodia</taxon>
    </lineage>
</organism>
<feature type="compositionally biased region" description="Polar residues" evidence="1">
    <location>
        <begin position="98"/>
        <end position="117"/>
    </location>
</feature>
<dbReference type="InterPro" id="IPR013783">
    <property type="entry name" value="Ig-like_fold"/>
</dbReference>
<evidence type="ECO:0000313" key="4">
    <source>
        <dbReference type="Proteomes" id="UP001174909"/>
    </source>
</evidence>
<dbReference type="PROSITE" id="PS50853">
    <property type="entry name" value="FN3"/>
    <property type="match status" value="1"/>
</dbReference>
<dbReference type="CDD" id="cd00063">
    <property type="entry name" value="FN3"/>
    <property type="match status" value="2"/>
</dbReference>
<dbReference type="SUPFAM" id="SSF49265">
    <property type="entry name" value="Fibronectin type III"/>
    <property type="match status" value="1"/>
</dbReference>
<feature type="domain" description="Fibronectin type-III" evidence="2">
    <location>
        <begin position="111"/>
        <end position="205"/>
    </location>
</feature>
<dbReference type="InterPro" id="IPR003961">
    <property type="entry name" value="FN3_dom"/>
</dbReference>
<dbReference type="Pfam" id="PF00041">
    <property type="entry name" value="fn3"/>
    <property type="match status" value="2"/>
</dbReference>
<proteinExistence type="predicted"/>
<protein>
    <recommendedName>
        <fullName evidence="2">Fibronectin type-III domain-containing protein</fullName>
    </recommendedName>
</protein>
<name>A0AA35XEQ9_GEOBA</name>
<accession>A0AA35XEQ9</accession>
<evidence type="ECO:0000256" key="1">
    <source>
        <dbReference type="SAM" id="MobiDB-lite"/>
    </source>
</evidence>
<evidence type="ECO:0000259" key="2">
    <source>
        <dbReference type="PROSITE" id="PS50853"/>
    </source>
</evidence>
<feature type="non-terminal residue" evidence="3">
    <location>
        <position position="217"/>
    </location>
</feature>
<dbReference type="Gene3D" id="2.60.40.10">
    <property type="entry name" value="Immunoglobulins"/>
    <property type="match status" value="2"/>
</dbReference>
<keyword evidence="4" id="KW-1185">Reference proteome</keyword>
<dbReference type="Proteomes" id="UP001174909">
    <property type="component" value="Unassembled WGS sequence"/>
</dbReference>
<reference evidence="3" key="1">
    <citation type="submission" date="2023-03" db="EMBL/GenBank/DDBJ databases">
        <authorList>
            <person name="Steffen K."/>
            <person name="Cardenas P."/>
        </authorList>
    </citation>
    <scope>NUCLEOTIDE SEQUENCE</scope>
</reference>
<evidence type="ECO:0000313" key="3">
    <source>
        <dbReference type="EMBL" id="CAI8056048.1"/>
    </source>
</evidence>
<feature type="region of interest" description="Disordered" evidence="1">
    <location>
        <begin position="90"/>
        <end position="117"/>
    </location>
</feature>